<feature type="region of interest" description="Disordered" evidence="1">
    <location>
        <begin position="57"/>
        <end position="78"/>
    </location>
</feature>
<comment type="caution">
    <text evidence="2">The sequence shown here is derived from an EMBL/GenBank/DDBJ whole genome shotgun (WGS) entry which is preliminary data.</text>
</comment>
<reference evidence="3" key="1">
    <citation type="journal article" date="2020" name="Appl. Environ. Microbiol.">
        <title>Diazotrophic Anaeromyxobacter Isolates from Soils.</title>
        <authorList>
            <person name="Masuda Y."/>
            <person name="Yamanaka H."/>
            <person name="Xu Z.X."/>
            <person name="Shiratori Y."/>
            <person name="Aono T."/>
            <person name="Amachi S."/>
            <person name="Senoo K."/>
            <person name="Itoh H."/>
        </authorList>
    </citation>
    <scope>NUCLEOTIDE SEQUENCE [LARGE SCALE GENOMIC DNA]</scope>
    <source>
        <strain evidence="3">R267</strain>
    </source>
</reference>
<evidence type="ECO:0000313" key="2">
    <source>
        <dbReference type="EMBL" id="GEJ56929.1"/>
    </source>
</evidence>
<proteinExistence type="predicted"/>
<organism evidence="2 3">
    <name type="scientific">Anaeromyxobacter diazotrophicus</name>
    <dbReference type="NCBI Taxonomy" id="2590199"/>
    <lineage>
        <taxon>Bacteria</taxon>
        <taxon>Pseudomonadati</taxon>
        <taxon>Myxococcota</taxon>
        <taxon>Myxococcia</taxon>
        <taxon>Myxococcales</taxon>
        <taxon>Cystobacterineae</taxon>
        <taxon>Anaeromyxobacteraceae</taxon>
        <taxon>Anaeromyxobacter</taxon>
    </lineage>
</organism>
<gene>
    <name evidence="2" type="ORF">AMYX_16700</name>
</gene>
<feature type="compositionally biased region" description="Basic and acidic residues" evidence="1">
    <location>
        <begin position="7"/>
        <end position="30"/>
    </location>
</feature>
<accession>A0A7I9VLE6</accession>
<feature type="compositionally biased region" description="Acidic residues" evidence="1">
    <location>
        <begin position="65"/>
        <end position="78"/>
    </location>
</feature>
<evidence type="ECO:0000313" key="3">
    <source>
        <dbReference type="Proteomes" id="UP000503640"/>
    </source>
</evidence>
<dbReference type="Proteomes" id="UP000503640">
    <property type="component" value="Unassembled WGS sequence"/>
</dbReference>
<evidence type="ECO:0000256" key="1">
    <source>
        <dbReference type="SAM" id="MobiDB-lite"/>
    </source>
</evidence>
<dbReference type="AlphaFoldDB" id="A0A7I9VLE6"/>
<feature type="region of interest" description="Disordered" evidence="1">
    <location>
        <begin position="1"/>
        <end position="30"/>
    </location>
</feature>
<protein>
    <submittedName>
        <fullName evidence="2">Uncharacterized protein</fullName>
    </submittedName>
</protein>
<sequence length="78" mass="8154">MSFADFMKAKENREAAPKDEPDERESAGRDLASDLIDAIKSGDAAGVVDSLRALMATMAPMPDSEPSDGGEPDGDEGP</sequence>
<keyword evidence="3" id="KW-1185">Reference proteome</keyword>
<name>A0A7I9VLE6_9BACT</name>
<dbReference type="EMBL" id="BJTG01000003">
    <property type="protein sequence ID" value="GEJ56929.1"/>
    <property type="molecule type" value="Genomic_DNA"/>
</dbReference>